<dbReference type="RefSeq" id="WP_023065462.1">
    <property type="nucleotide sequence ID" value="NZ_AUZM01000011.1"/>
</dbReference>
<reference evidence="1 2" key="1">
    <citation type="journal article" date="2013" name="Front. Microbiol.">
        <title>Comparative genomic analyses of the cyanobacterium, Lyngbya aestuarii BL J, a powerful hydrogen producer.</title>
        <authorList>
            <person name="Kothari A."/>
            <person name="Vaughn M."/>
            <person name="Garcia-Pichel F."/>
        </authorList>
    </citation>
    <scope>NUCLEOTIDE SEQUENCE [LARGE SCALE GENOMIC DNA]</scope>
    <source>
        <strain evidence="1 2">BL J</strain>
    </source>
</reference>
<comment type="caution">
    <text evidence="1">The sequence shown here is derived from an EMBL/GenBank/DDBJ whole genome shotgun (WGS) entry which is preliminary data.</text>
</comment>
<evidence type="ECO:0008006" key="3">
    <source>
        <dbReference type="Google" id="ProtNLM"/>
    </source>
</evidence>
<evidence type="ECO:0000313" key="1">
    <source>
        <dbReference type="EMBL" id="ERT08420.1"/>
    </source>
</evidence>
<name>U7QMW8_9CYAN</name>
<protein>
    <recommendedName>
        <fullName evidence="3">Hsp70 family protein</fullName>
    </recommendedName>
</protein>
<keyword evidence="2" id="KW-1185">Reference proteome</keyword>
<evidence type="ECO:0000313" key="2">
    <source>
        <dbReference type="Proteomes" id="UP000017127"/>
    </source>
</evidence>
<dbReference type="Gene3D" id="3.30.420.40">
    <property type="match status" value="2"/>
</dbReference>
<sequence>MSSPDNSHEAQINPDDQWYLALDIGAGVSACLLNRNSQKVYPIYWKAKTILSSDQENHSSDQVTFRLRCEVDWQETPNGLRQKLENFKPYLNIAIPYIRITQDSASEVSQVPIPLIKLSNNQTVFLGKFQRALQLLLSTLTPVSQPSLKGLMLPKLYTCGSVGLDALALHEVLRGLAGVIVGFPSQATEAYRFNVETAILGANLIPSSQQIFWLEDAIATLLGQLHSDGMISMSFGSALVIDAGATTTEIAIVELPDRIEDLTHDHFICHSWAYGGDALDLDIICQLLLNSPTGKQLLLDQFSDQDLIWPKPGHPDLHRRYCLQQQLQSQPLGVALLAAAKSLKVILSQQQYYTLEIEDYHWKLDFIDFERLVLVPFINQLNTELNHVIVKAGRSSIGINQALCMGGNGVWTGLNRWLRQKLPNAVICQNDSQQSSIDPRSLWDQVQVAMGLATLPLYPQVLDRSRHQYRDYFLLKELLNSFEEGQTLSIQQVIQVLESRGINTRSCKSRLQSILKDQLRLGLIPQEPEIVLIHPASRQTPDYQSLSQEKLFIEDGDQLYRLNLELADQVHQYLNQLFSGFPAYLEEPAIVSL</sequence>
<dbReference type="EMBL" id="AUZM01000011">
    <property type="protein sequence ID" value="ERT08420.1"/>
    <property type="molecule type" value="Genomic_DNA"/>
</dbReference>
<dbReference type="InterPro" id="IPR043129">
    <property type="entry name" value="ATPase_NBD"/>
</dbReference>
<dbReference type="PATRIC" id="fig|1348334.3.peg.1577"/>
<dbReference type="AlphaFoldDB" id="U7QMW8"/>
<dbReference type="SUPFAM" id="SSF53067">
    <property type="entry name" value="Actin-like ATPase domain"/>
    <property type="match status" value="1"/>
</dbReference>
<dbReference type="Gene3D" id="3.90.640.10">
    <property type="entry name" value="Actin, Chain A, domain 4"/>
    <property type="match status" value="1"/>
</dbReference>
<gene>
    <name evidence="1" type="ORF">M595_1616</name>
</gene>
<organism evidence="1 2">
    <name type="scientific">Lyngbya aestuarii BL J</name>
    <dbReference type="NCBI Taxonomy" id="1348334"/>
    <lineage>
        <taxon>Bacteria</taxon>
        <taxon>Bacillati</taxon>
        <taxon>Cyanobacteriota</taxon>
        <taxon>Cyanophyceae</taxon>
        <taxon>Oscillatoriophycideae</taxon>
        <taxon>Oscillatoriales</taxon>
        <taxon>Microcoleaceae</taxon>
        <taxon>Lyngbya</taxon>
    </lineage>
</organism>
<dbReference type="Proteomes" id="UP000017127">
    <property type="component" value="Unassembled WGS sequence"/>
</dbReference>
<accession>U7QMW8</accession>
<proteinExistence type="predicted"/>
<dbReference type="OrthoDB" id="437233at2"/>